<dbReference type="EMBL" id="CP063849">
    <property type="protein sequence ID" value="QOY90994.1"/>
    <property type="molecule type" value="Genomic_DNA"/>
</dbReference>
<evidence type="ECO:0000313" key="2">
    <source>
        <dbReference type="EMBL" id="QOY90994.1"/>
    </source>
</evidence>
<protein>
    <submittedName>
        <fullName evidence="2">Sugar phosphate isomerase/epimerase</fullName>
    </submittedName>
</protein>
<dbReference type="Proteomes" id="UP000593892">
    <property type="component" value="Chromosome"/>
</dbReference>
<dbReference type="PANTHER" id="PTHR12110:SF41">
    <property type="entry name" value="INOSOSE DEHYDRATASE"/>
    <property type="match status" value="1"/>
</dbReference>
<keyword evidence="3" id="KW-1185">Reference proteome</keyword>
<sequence length="281" mass="31001">MFSESSRRSFLQGVPAAMAAASAVPVLNAAVDPVPGDVRLGVASYSFREFSRSLAIKGTKALNTPYLCIKEFHALYRSTPEELDKAKADFQKAGLTLTGGGTVYMLKDDMADIKTYFEYAKRLGMPMMNIGATAKSLPMIEKTLKDYDIQIAVHNHGPEDKHFPAPSDALKLMKDMDPRMGVCIDVGHTTRTGKNVIEEIQAAGPRLLDMHIKDLRDLMNRDSQVDVGDGQMPIVGIFKQLKKMNYKGIVHLEYEINADNPLPGMQKSFAYMRGVNAALRA</sequence>
<dbReference type="PANTHER" id="PTHR12110">
    <property type="entry name" value="HYDROXYPYRUVATE ISOMERASE"/>
    <property type="match status" value="1"/>
</dbReference>
<dbReference type="PROSITE" id="PS51318">
    <property type="entry name" value="TAT"/>
    <property type="match status" value="1"/>
</dbReference>
<evidence type="ECO:0000313" key="3">
    <source>
        <dbReference type="Proteomes" id="UP000593892"/>
    </source>
</evidence>
<dbReference type="KEGG" id="pfer:IRI77_13930"/>
<evidence type="ECO:0000259" key="1">
    <source>
        <dbReference type="Pfam" id="PF01261"/>
    </source>
</evidence>
<name>A0A7S7NWE2_PALFE</name>
<dbReference type="Pfam" id="PF01261">
    <property type="entry name" value="AP_endonuc_2"/>
    <property type="match status" value="1"/>
</dbReference>
<proteinExistence type="predicted"/>
<dbReference type="SUPFAM" id="SSF51658">
    <property type="entry name" value="Xylose isomerase-like"/>
    <property type="match status" value="1"/>
</dbReference>
<dbReference type="Gene3D" id="3.20.20.150">
    <property type="entry name" value="Divalent-metal-dependent TIM barrel enzymes"/>
    <property type="match status" value="1"/>
</dbReference>
<dbReference type="InterPro" id="IPR019546">
    <property type="entry name" value="TAT_signal_bac_arc"/>
</dbReference>
<dbReference type="InterPro" id="IPR006311">
    <property type="entry name" value="TAT_signal"/>
</dbReference>
<organism evidence="2 3">
    <name type="scientific">Paludibaculum fermentans</name>
    <dbReference type="NCBI Taxonomy" id="1473598"/>
    <lineage>
        <taxon>Bacteria</taxon>
        <taxon>Pseudomonadati</taxon>
        <taxon>Acidobacteriota</taxon>
        <taxon>Terriglobia</taxon>
        <taxon>Bryobacterales</taxon>
        <taxon>Bryobacteraceae</taxon>
        <taxon>Paludibaculum</taxon>
    </lineage>
</organism>
<dbReference type="InterPro" id="IPR013022">
    <property type="entry name" value="Xyl_isomerase-like_TIM-brl"/>
</dbReference>
<keyword evidence="2" id="KW-0413">Isomerase</keyword>
<dbReference type="InterPro" id="IPR036237">
    <property type="entry name" value="Xyl_isomerase-like_sf"/>
</dbReference>
<dbReference type="AlphaFoldDB" id="A0A7S7NWE2"/>
<gene>
    <name evidence="2" type="ORF">IRI77_13930</name>
</gene>
<dbReference type="NCBIfam" id="TIGR01409">
    <property type="entry name" value="TAT_signal_seq"/>
    <property type="match status" value="1"/>
</dbReference>
<feature type="domain" description="Xylose isomerase-like TIM barrel" evidence="1">
    <location>
        <begin position="79"/>
        <end position="273"/>
    </location>
</feature>
<dbReference type="GO" id="GO:0016853">
    <property type="term" value="F:isomerase activity"/>
    <property type="evidence" value="ECO:0007669"/>
    <property type="project" value="UniProtKB-KW"/>
</dbReference>
<accession>A0A7S7NWE2</accession>
<dbReference type="InterPro" id="IPR050312">
    <property type="entry name" value="IolE/XylAMocC-like"/>
</dbReference>
<reference evidence="2 3" key="1">
    <citation type="submission" date="2020-10" db="EMBL/GenBank/DDBJ databases">
        <title>Complete genome sequence of Paludibaculum fermentans P105T, a facultatively anaerobic acidobacterium capable of dissimilatory Fe(III) reduction.</title>
        <authorList>
            <person name="Dedysh S.N."/>
            <person name="Beletsky A.V."/>
            <person name="Kulichevskaya I.S."/>
            <person name="Mardanov A.V."/>
            <person name="Ravin N.V."/>
        </authorList>
    </citation>
    <scope>NUCLEOTIDE SEQUENCE [LARGE SCALE GENOMIC DNA]</scope>
    <source>
        <strain evidence="2 3">P105</strain>
    </source>
</reference>